<proteinExistence type="predicted"/>
<feature type="compositionally biased region" description="Polar residues" evidence="1">
    <location>
        <begin position="7"/>
        <end position="26"/>
    </location>
</feature>
<keyword evidence="3" id="KW-1185">Reference proteome</keyword>
<protein>
    <submittedName>
        <fullName evidence="2">Uncharacterized protein</fullName>
    </submittedName>
</protein>
<comment type="caution">
    <text evidence="2">The sequence shown here is derived from an EMBL/GenBank/DDBJ whole genome shotgun (WGS) entry which is preliminary data.</text>
</comment>
<name>A0ABN7NWK2_TIMPD</name>
<accession>A0ABN7NWK2</accession>
<evidence type="ECO:0000313" key="2">
    <source>
        <dbReference type="EMBL" id="CAG2057479.1"/>
    </source>
</evidence>
<gene>
    <name evidence="2" type="ORF">TPAB3V08_LOCUS4457</name>
</gene>
<evidence type="ECO:0000256" key="1">
    <source>
        <dbReference type="SAM" id="MobiDB-lite"/>
    </source>
</evidence>
<feature type="region of interest" description="Disordered" evidence="1">
    <location>
        <begin position="74"/>
        <end position="99"/>
    </location>
</feature>
<sequence>MRDKSPGSPSTSRGCRSSPGNQQGQTALSIAQKLGYISVVESLKVVTDPSVSSNATLGADEKYRVVAPESMQETFMSDSEDEGGEFAYSGKEEEGSQGVDLQQSGKCPIYLVPPGQNILVDGSTLRDKSLKIAATKLVVCGVWCVVCGVWCVEEMCGELESERRGKVVGEDDNEA</sequence>
<dbReference type="Proteomes" id="UP001153148">
    <property type="component" value="Unassembled WGS sequence"/>
</dbReference>
<dbReference type="EMBL" id="CAJPIN010005480">
    <property type="protein sequence ID" value="CAG2057479.1"/>
    <property type="molecule type" value="Genomic_DNA"/>
</dbReference>
<organism evidence="2 3">
    <name type="scientific">Timema podura</name>
    <name type="common">Walking stick</name>
    <dbReference type="NCBI Taxonomy" id="61482"/>
    <lineage>
        <taxon>Eukaryota</taxon>
        <taxon>Metazoa</taxon>
        <taxon>Ecdysozoa</taxon>
        <taxon>Arthropoda</taxon>
        <taxon>Hexapoda</taxon>
        <taxon>Insecta</taxon>
        <taxon>Pterygota</taxon>
        <taxon>Neoptera</taxon>
        <taxon>Polyneoptera</taxon>
        <taxon>Phasmatodea</taxon>
        <taxon>Timematodea</taxon>
        <taxon>Timematoidea</taxon>
        <taxon>Timematidae</taxon>
        <taxon>Timema</taxon>
    </lineage>
</organism>
<evidence type="ECO:0000313" key="3">
    <source>
        <dbReference type="Proteomes" id="UP001153148"/>
    </source>
</evidence>
<reference evidence="2" key="1">
    <citation type="submission" date="2021-03" db="EMBL/GenBank/DDBJ databases">
        <authorList>
            <person name="Tran Van P."/>
        </authorList>
    </citation>
    <scope>NUCLEOTIDE SEQUENCE</scope>
</reference>
<feature type="region of interest" description="Disordered" evidence="1">
    <location>
        <begin position="1"/>
        <end position="26"/>
    </location>
</feature>